<dbReference type="InterPro" id="IPR005123">
    <property type="entry name" value="Oxoglu/Fe-dep_dioxygenase_dom"/>
</dbReference>
<dbReference type="Proteomes" id="UP000799770">
    <property type="component" value="Unassembled WGS sequence"/>
</dbReference>
<dbReference type="AlphaFoldDB" id="A0A6A5YI71"/>
<evidence type="ECO:0000256" key="2">
    <source>
        <dbReference type="RuleBase" id="RU003682"/>
    </source>
</evidence>
<keyword evidence="2" id="KW-0408">Iron</keyword>
<dbReference type="InterPro" id="IPR044861">
    <property type="entry name" value="IPNS-like_FE2OG_OXY"/>
</dbReference>
<dbReference type="InterPro" id="IPR027443">
    <property type="entry name" value="IPNS-like_sf"/>
</dbReference>
<dbReference type="Pfam" id="PF14226">
    <property type="entry name" value="DIOX_N"/>
    <property type="match status" value="1"/>
</dbReference>
<evidence type="ECO:0000259" key="3">
    <source>
        <dbReference type="PROSITE" id="PS51471"/>
    </source>
</evidence>
<evidence type="ECO:0000256" key="1">
    <source>
        <dbReference type="ARBA" id="ARBA00008056"/>
    </source>
</evidence>
<keyword evidence="2" id="KW-0479">Metal-binding</keyword>
<accession>A0A6A5YI71</accession>
<gene>
    <name evidence="4" type="ORF">BDV96DRAFT_559301</name>
</gene>
<sequence>MKTHTSGVLDFSTYRTGSLKQRQEFVGQLDDAFRNDGFVRLINHGVDKDKVKMCFAWSAQFFSLPADVKMLAPHPPGASPHRGYSAIGAEKITQDVFDRSNLMELRQTPDMKESFESGHVSDERQPNIWLPEEQLPGFRAFMEDFYCECSLVVHSVLDALSTALCLPVHYFQSKHSHDTFQLRLLHYPSVSRKLLNEAKISRIGAHSDFGSLTLLFQDSSGGLEVESMQSTGNFQPVHPIGEIGDVLVVNLGDLMERWTNGRWKAVVHRVMGPAVDQRTEIIASDEYPARYSIPFFAGPNEDVVVEPLPGCWSMSNPKKFTPITAGVYTQKRADTSY</sequence>
<dbReference type="GO" id="GO:0016491">
    <property type="term" value="F:oxidoreductase activity"/>
    <property type="evidence" value="ECO:0007669"/>
    <property type="project" value="UniProtKB-KW"/>
</dbReference>
<name>A0A6A5YI71_9PLEO</name>
<organism evidence="4 5">
    <name type="scientific">Lophiotrema nucula</name>
    <dbReference type="NCBI Taxonomy" id="690887"/>
    <lineage>
        <taxon>Eukaryota</taxon>
        <taxon>Fungi</taxon>
        <taxon>Dikarya</taxon>
        <taxon>Ascomycota</taxon>
        <taxon>Pezizomycotina</taxon>
        <taxon>Dothideomycetes</taxon>
        <taxon>Pleosporomycetidae</taxon>
        <taxon>Pleosporales</taxon>
        <taxon>Lophiotremataceae</taxon>
        <taxon>Lophiotrema</taxon>
    </lineage>
</organism>
<dbReference type="SUPFAM" id="SSF51197">
    <property type="entry name" value="Clavaminate synthase-like"/>
    <property type="match status" value="1"/>
</dbReference>
<dbReference type="GO" id="GO:0046872">
    <property type="term" value="F:metal ion binding"/>
    <property type="evidence" value="ECO:0007669"/>
    <property type="project" value="UniProtKB-KW"/>
</dbReference>
<dbReference type="Pfam" id="PF03171">
    <property type="entry name" value="2OG-FeII_Oxy"/>
    <property type="match status" value="1"/>
</dbReference>
<feature type="domain" description="Fe2OG dioxygenase" evidence="3">
    <location>
        <begin position="178"/>
        <end position="299"/>
    </location>
</feature>
<protein>
    <recommendedName>
        <fullName evidence="3">Fe2OG dioxygenase domain-containing protein</fullName>
    </recommendedName>
</protein>
<dbReference type="InterPro" id="IPR050231">
    <property type="entry name" value="Iron_ascorbate_oxido_reductase"/>
</dbReference>
<dbReference type="GO" id="GO:0044283">
    <property type="term" value="P:small molecule biosynthetic process"/>
    <property type="evidence" value="ECO:0007669"/>
    <property type="project" value="UniProtKB-ARBA"/>
</dbReference>
<dbReference type="PRINTS" id="PR00682">
    <property type="entry name" value="IPNSYNTHASE"/>
</dbReference>
<dbReference type="PANTHER" id="PTHR47990">
    <property type="entry name" value="2-OXOGLUTARATE (2OG) AND FE(II)-DEPENDENT OXYGENASE SUPERFAMILY PROTEIN-RELATED"/>
    <property type="match status" value="1"/>
</dbReference>
<proteinExistence type="inferred from homology"/>
<reference evidence="4" key="1">
    <citation type="journal article" date="2020" name="Stud. Mycol.">
        <title>101 Dothideomycetes genomes: a test case for predicting lifestyles and emergence of pathogens.</title>
        <authorList>
            <person name="Haridas S."/>
            <person name="Albert R."/>
            <person name="Binder M."/>
            <person name="Bloem J."/>
            <person name="Labutti K."/>
            <person name="Salamov A."/>
            <person name="Andreopoulos B."/>
            <person name="Baker S."/>
            <person name="Barry K."/>
            <person name="Bills G."/>
            <person name="Bluhm B."/>
            <person name="Cannon C."/>
            <person name="Castanera R."/>
            <person name="Culley D."/>
            <person name="Daum C."/>
            <person name="Ezra D."/>
            <person name="Gonzalez J."/>
            <person name="Henrissat B."/>
            <person name="Kuo A."/>
            <person name="Liang C."/>
            <person name="Lipzen A."/>
            <person name="Lutzoni F."/>
            <person name="Magnuson J."/>
            <person name="Mondo S."/>
            <person name="Nolan M."/>
            <person name="Ohm R."/>
            <person name="Pangilinan J."/>
            <person name="Park H.-J."/>
            <person name="Ramirez L."/>
            <person name="Alfaro M."/>
            <person name="Sun H."/>
            <person name="Tritt A."/>
            <person name="Yoshinaga Y."/>
            <person name="Zwiers L.-H."/>
            <person name="Turgeon B."/>
            <person name="Goodwin S."/>
            <person name="Spatafora J."/>
            <person name="Crous P."/>
            <person name="Grigoriev I."/>
        </authorList>
    </citation>
    <scope>NUCLEOTIDE SEQUENCE</scope>
    <source>
        <strain evidence="4">CBS 627.86</strain>
    </source>
</reference>
<evidence type="ECO:0000313" key="5">
    <source>
        <dbReference type="Proteomes" id="UP000799770"/>
    </source>
</evidence>
<dbReference type="EMBL" id="ML977363">
    <property type="protein sequence ID" value="KAF2106424.1"/>
    <property type="molecule type" value="Genomic_DNA"/>
</dbReference>
<keyword evidence="5" id="KW-1185">Reference proteome</keyword>
<comment type="similarity">
    <text evidence="1 2">Belongs to the iron/ascorbate-dependent oxidoreductase family.</text>
</comment>
<dbReference type="InterPro" id="IPR026992">
    <property type="entry name" value="DIOX_N"/>
</dbReference>
<dbReference type="Gene3D" id="2.60.120.330">
    <property type="entry name" value="B-lactam Antibiotic, Isopenicillin N Synthase, Chain"/>
    <property type="match status" value="1"/>
</dbReference>
<evidence type="ECO:0000313" key="4">
    <source>
        <dbReference type="EMBL" id="KAF2106424.1"/>
    </source>
</evidence>
<keyword evidence="2" id="KW-0560">Oxidoreductase</keyword>
<dbReference type="PROSITE" id="PS51471">
    <property type="entry name" value="FE2OG_OXY"/>
    <property type="match status" value="1"/>
</dbReference>
<dbReference type="OrthoDB" id="288590at2759"/>